<dbReference type="PANTHER" id="PTHR13832">
    <property type="entry name" value="PROTEIN PHOSPHATASE 2C"/>
    <property type="match status" value="1"/>
</dbReference>
<evidence type="ECO:0000259" key="11">
    <source>
        <dbReference type="PROSITE" id="PS51746"/>
    </source>
</evidence>
<proteinExistence type="inferred from homology"/>
<keyword evidence="6" id="KW-0460">Magnesium</keyword>
<keyword evidence="5 9" id="KW-0378">Hydrolase</keyword>
<dbReference type="PROSITE" id="PS51746">
    <property type="entry name" value="PPM_2"/>
    <property type="match status" value="1"/>
</dbReference>
<dbReference type="SMART" id="SM00332">
    <property type="entry name" value="PP2Cc"/>
    <property type="match status" value="1"/>
</dbReference>
<feature type="region of interest" description="Disordered" evidence="10">
    <location>
        <begin position="125"/>
        <end position="158"/>
    </location>
</feature>
<comment type="cofactor">
    <cofactor evidence="1">
        <name>Mn(2+)</name>
        <dbReference type="ChEBI" id="CHEBI:29035"/>
    </cofactor>
</comment>
<dbReference type="OrthoDB" id="10264738at2759"/>
<dbReference type="Proteomes" id="UP000655225">
    <property type="component" value="Unassembled WGS sequence"/>
</dbReference>
<name>A0A834ZGM4_TETSI</name>
<evidence type="ECO:0000256" key="2">
    <source>
        <dbReference type="ARBA" id="ARBA00001946"/>
    </source>
</evidence>
<dbReference type="InterPro" id="IPR001932">
    <property type="entry name" value="PPM-type_phosphatase-like_dom"/>
</dbReference>
<accession>A0A834ZGM4</accession>
<keyword evidence="8" id="KW-0464">Manganese</keyword>
<dbReference type="GO" id="GO:0046872">
    <property type="term" value="F:metal ion binding"/>
    <property type="evidence" value="ECO:0007669"/>
    <property type="project" value="UniProtKB-KW"/>
</dbReference>
<dbReference type="InterPro" id="IPR000222">
    <property type="entry name" value="PP2C_BS"/>
</dbReference>
<keyword evidence="13" id="KW-1185">Reference proteome</keyword>
<keyword evidence="4" id="KW-0479">Metal-binding</keyword>
<dbReference type="InterPro" id="IPR036457">
    <property type="entry name" value="PPM-type-like_dom_sf"/>
</dbReference>
<evidence type="ECO:0000256" key="5">
    <source>
        <dbReference type="ARBA" id="ARBA00022801"/>
    </source>
</evidence>
<feature type="compositionally biased region" description="Polar residues" evidence="10">
    <location>
        <begin position="47"/>
        <end position="69"/>
    </location>
</feature>
<evidence type="ECO:0000256" key="8">
    <source>
        <dbReference type="ARBA" id="ARBA00023211"/>
    </source>
</evidence>
<evidence type="ECO:0000256" key="3">
    <source>
        <dbReference type="ARBA" id="ARBA00013081"/>
    </source>
</evidence>
<dbReference type="AlphaFoldDB" id="A0A834ZGM4"/>
<protein>
    <recommendedName>
        <fullName evidence="3">protein-serine/threonine phosphatase</fullName>
        <ecNumber evidence="3">3.1.3.16</ecNumber>
    </recommendedName>
</protein>
<dbReference type="Gene3D" id="3.60.40.10">
    <property type="entry name" value="PPM-type phosphatase domain"/>
    <property type="match status" value="1"/>
</dbReference>
<dbReference type="EC" id="3.1.3.16" evidence="3"/>
<evidence type="ECO:0000256" key="1">
    <source>
        <dbReference type="ARBA" id="ARBA00001936"/>
    </source>
</evidence>
<comment type="similarity">
    <text evidence="9">Belongs to the PP2C family.</text>
</comment>
<comment type="caution">
    <text evidence="12">The sequence shown here is derived from an EMBL/GenBank/DDBJ whole genome shotgun (WGS) entry which is preliminary data.</text>
</comment>
<reference evidence="12 13" key="1">
    <citation type="submission" date="2020-04" db="EMBL/GenBank/DDBJ databases">
        <title>Plant Genome Project.</title>
        <authorList>
            <person name="Zhang R.-G."/>
        </authorList>
    </citation>
    <scope>NUCLEOTIDE SEQUENCE [LARGE SCALE GENOMIC DNA]</scope>
    <source>
        <strain evidence="12">YNK0</strain>
        <tissue evidence="12">Leaf</tissue>
    </source>
</reference>
<sequence>MTSIPSSTVLLPGHVGSSYHPHHATSVPNSVSHPNPLDVRPLPLHSPSGQNSAATSSSIQSLHVSFEATSPSPASPPLSVTCPTATTPNSLPGLLTPSASTPHANTNLPTSDFVAGLFAQQPAQPVVPPHPLITRFKDGGGENGSSSENRPPNPLAGAYRQSFSNARVASSCKKSLVRHPSLFEQVKTKTLDLSVDPEMGVEGCETEFIPIVRSGAWADIGFRQNMEDAYICVDNFMHDYGLENFSEGPNAFYGVFDGHGGKHAADFACNHLPRFIMEDEDFPREIERAVASAFLQTDTAFAEACNIDAALASGTTALAALVVGRSGISFRCNQKPLTFNGDAGGVISDDCSLGGTLEAPSKLNSAVLMQHQRIFNSKVIILYAARYSENLAFVLYFVLITTFIDIHIFGFRSLMVANAGDCRAVLSRRGKAIEMSKDHKPLCTKERKRIEASGGYIYDGYLNGQLNVTRALGDWHMDGMKGQDGGPLSAEPELTRTRLTEEDEFLIMGCDGIWDVFRSQNAVDFARRKLQEHNDPVMCSKDLVDEALKRKSGDNLAAVVVCFHSNPPPNLVAPRPRVQRSISAEGLRELQSFLDSLGN</sequence>
<feature type="domain" description="PPM-type phosphatase" evidence="11">
    <location>
        <begin position="213"/>
        <end position="563"/>
    </location>
</feature>
<feature type="region of interest" description="Disordered" evidence="10">
    <location>
        <begin position="15"/>
        <end position="86"/>
    </location>
</feature>
<dbReference type="EMBL" id="JABCRI010000004">
    <property type="protein sequence ID" value="KAF8407000.1"/>
    <property type="molecule type" value="Genomic_DNA"/>
</dbReference>
<comment type="cofactor">
    <cofactor evidence="2">
        <name>Mg(2+)</name>
        <dbReference type="ChEBI" id="CHEBI:18420"/>
    </cofactor>
</comment>
<evidence type="ECO:0000256" key="7">
    <source>
        <dbReference type="ARBA" id="ARBA00022912"/>
    </source>
</evidence>
<evidence type="ECO:0000256" key="9">
    <source>
        <dbReference type="RuleBase" id="RU003465"/>
    </source>
</evidence>
<keyword evidence="7 9" id="KW-0904">Protein phosphatase</keyword>
<dbReference type="PANTHER" id="PTHR13832:SF790">
    <property type="entry name" value="PROTEIN PHOSPHATASE 2C 22-RELATED"/>
    <property type="match status" value="1"/>
</dbReference>
<dbReference type="PROSITE" id="PS01032">
    <property type="entry name" value="PPM_1"/>
    <property type="match status" value="1"/>
</dbReference>
<organism evidence="12 13">
    <name type="scientific">Tetracentron sinense</name>
    <name type="common">Spur-leaf</name>
    <dbReference type="NCBI Taxonomy" id="13715"/>
    <lineage>
        <taxon>Eukaryota</taxon>
        <taxon>Viridiplantae</taxon>
        <taxon>Streptophyta</taxon>
        <taxon>Embryophyta</taxon>
        <taxon>Tracheophyta</taxon>
        <taxon>Spermatophyta</taxon>
        <taxon>Magnoliopsida</taxon>
        <taxon>Trochodendrales</taxon>
        <taxon>Trochodendraceae</taxon>
        <taxon>Tetracentron</taxon>
    </lineage>
</organism>
<dbReference type="CDD" id="cd00143">
    <property type="entry name" value="PP2Cc"/>
    <property type="match status" value="1"/>
</dbReference>
<evidence type="ECO:0000313" key="13">
    <source>
        <dbReference type="Proteomes" id="UP000655225"/>
    </source>
</evidence>
<evidence type="ECO:0000256" key="6">
    <source>
        <dbReference type="ARBA" id="ARBA00022842"/>
    </source>
</evidence>
<evidence type="ECO:0000313" key="12">
    <source>
        <dbReference type="EMBL" id="KAF8407000.1"/>
    </source>
</evidence>
<dbReference type="Pfam" id="PF00481">
    <property type="entry name" value="PP2C"/>
    <property type="match status" value="2"/>
</dbReference>
<evidence type="ECO:0000256" key="4">
    <source>
        <dbReference type="ARBA" id="ARBA00022723"/>
    </source>
</evidence>
<dbReference type="SUPFAM" id="SSF81606">
    <property type="entry name" value="PP2C-like"/>
    <property type="match status" value="1"/>
</dbReference>
<dbReference type="InterPro" id="IPR015655">
    <property type="entry name" value="PP2C"/>
</dbReference>
<gene>
    <name evidence="12" type="ORF">HHK36_006121</name>
</gene>
<evidence type="ECO:0000256" key="10">
    <source>
        <dbReference type="SAM" id="MobiDB-lite"/>
    </source>
</evidence>
<dbReference type="GO" id="GO:0004722">
    <property type="term" value="F:protein serine/threonine phosphatase activity"/>
    <property type="evidence" value="ECO:0007669"/>
    <property type="project" value="UniProtKB-EC"/>
</dbReference>